<dbReference type="SUPFAM" id="SSF55811">
    <property type="entry name" value="Nudix"/>
    <property type="match status" value="1"/>
</dbReference>
<comment type="similarity">
    <text evidence="1">Belongs to the Nudix hydrolase family.</text>
</comment>
<proteinExistence type="inferred from homology"/>
<evidence type="ECO:0000313" key="3">
    <source>
        <dbReference type="EMBL" id="MBD7943952.1"/>
    </source>
</evidence>
<dbReference type="PROSITE" id="PS51462">
    <property type="entry name" value="NUDIX"/>
    <property type="match status" value="1"/>
</dbReference>
<organism evidence="3 4">
    <name type="scientific">Psychrobacillus faecigallinarum</name>
    <dbReference type="NCBI Taxonomy" id="2762235"/>
    <lineage>
        <taxon>Bacteria</taxon>
        <taxon>Bacillati</taxon>
        <taxon>Bacillota</taxon>
        <taxon>Bacilli</taxon>
        <taxon>Bacillales</taxon>
        <taxon>Bacillaceae</taxon>
        <taxon>Psychrobacillus</taxon>
    </lineage>
</organism>
<dbReference type="EMBL" id="JACSQO010000002">
    <property type="protein sequence ID" value="MBD7943952.1"/>
    <property type="molecule type" value="Genomic_DNA"/>
</dbReference>
<dbReference type="RefSeq" id="WP_191696896.1">
    <property type="nucleotide sequence ID" value="NZ_JACSQO010000002.1"/>
</dbReference>
<dbReference type="PANTHER" id="PTHR43736:SF1">
    <property type="entry name" value="DIHYDRONEOPTERIN TRIPHOSPHATE DIPHOSPHATASE"/>
    <property type="match status" value="1"/>
</dbReference>
<evidence type="ECO:0000259" key="2">
    <source>
        <dbReference type="PROSITE" id="PS51462"/>
    </source>
</evidence>
<evidence type="ECO:0000313" key="4">
    <source>
        <dbReference type="Proteomes" id="UP000640786"/>
    </source>
</evidence>
<name>A0ABR8R831_9BACI</name>
<evidence type="ECO:0000256" key="1">
    <source>
        <dbReference type="ARBA" id="ARBA00005582"/>
    </source>
</evidence>
<comment type="caution">
    <text evidence="3">The sequence shown here is derived from an EMBL/GenBank/DDBJ whole genome shotgun (WGS) entry which is preliminary data.</text>
</comment>
<dbReference type="InterPro" id="IPR015797">
    <property type="entry name" value="NUDIX_hydrolase-like_dom_sf"/>
</dbReference>
<feature type="domain" description="Nudix hydrolase" evidence="2">
    <location>
        <begin position="28"/>
        <end position="159"/>
    </location>
</feature>
<dbReference type="PANTHER" id="PTHR43736">
    <property type="entry name" value="ADP-RIBOSE PYROPHOSPHATASE"/>
    <property type="match status" value="1"/>
</dbReference>
<dbReference type="Proteomes" id="UP000640786">
    <property type="component" value="Unassembled WGS sequence"/>
</dbReference>
<sequence>MTNEITVVWGGHPVKLIWQPSKVVLKEDIVTSVHGCCFHAGKVLLVRVKNRGFNMPGGHVEANETPEETLHREIYEEGYVKGDATYIGAIEVNHKDNPFYIVNGKYPLIGYQLFYRLDIEDCFPFLRENEATTRIWVEPEEVPYVIDDHELIITILREAEIINN</sequence>
<gene>
    <name evidence="3" type="ORF">H9650_07445</name>
</gene>
<dbReference type="Pfam" id="PF00293">
    <property type="entry name" value="NUDIX"/>
    <property type="match status" value="1"/>
</dbReference>
<accession>A0ABR8R831</accession>
<keyword evidence="4" id="KW-1185">Reference proteome</keyword>
<protein>
    <submittedName>
        <fullName evidence="3">NUDIX domain-containing protein</fullName>
    </submittedName>
</protein>
<dbReference type="Gene3D" id="3.90.79.10">
    <property type="entry name" value="Nucleoside Triphosphate Pyrophosphohydrolase"/>
    <property type="match status" value="1"/>
</dbReference>
<reference evidence="3 4" key="1">
    <citation type="submission" date="2020-08" db="EMBL/GenBank/DDBJ databases">
        <title>A Genomic Blueprint of the Chicken Gut Microbiome.</title>
        <authorList>
            <person name="Gilroy R."/>
            <person name="Ravi A."/>
            <person name="Getino M."/>
            <person name="Pursley I."/>
            <person name="Horton D.L."/>
            <person name="Alikhan N.-F."/>
            <person name="Baker D."/>
            <person name="Gharbi K."/>
            <person name="Hall N."/>
            <person name="Watson M."/>
            <person name="Adriaenssens E.M."/>
            <person name="Foster-Nyarko E."/>
            <person name="Jarju S."/>
            <person name="Secka A."/>
            <person name="Antonio M."/>
            <person name="Oren A."/>
            <person name="Chaudhuri R."/>
            <person name="La Ragione R.M."/>
            <person name="Hildebrand F."/>
            <person name="Pallen M.J."/>
        </authorList>
    </citation>
    <scope>NUCLEOTIDE SEQUENCE [LARGE SCALE GENOMIC DNA]</scope>
    <source>
        <strain evidence="3 4">Sa2BUA9</strain>
    </source>
</reference>
<dbReference type="InterPro" id="IPR000086">
    <property type="entry name" value="NUDIX_hydrolase_dom"/>
</dbReference>